<feature type="signal peptide" evidence="1">
    <location>
        <begin position="1"/>
        <end position="44"/>
    </location>
</feature>
<dbReference type="EMBL" id="QFOT01000006">
    <property type="protein sequence ID" value="PZP57176.1"/>
    <property type="molecule type" value="Genomic_DNA"/>
</dbReference>
<accession>A0A2W5HG71</accession>
<gene>
    <name evidence="2" type="ORF">DI586_01345</name>
</gene>
<evidence type="ECO:0000313" key="3">
    <source>
        <dbReference type="Proteomes" id="UP000249739"/>
    </source>
</evidence>
<name>A0A2W5HG71_9BACT</name>
<evidence type="ECO:0000313" key="2">
    <source>
        <dbReference type="EMBL" id="PZP57176.1"/>
    </source>
</evidence>
<organism evidence="2 3">
    <name type="scientific">Micavibrio aeruginosavorus</name>
    <dbReference type="NCBI Taxonomy" id="349221"/>
    <lineage>
        <taxon>Bacteria</taxon>
        <taxon>Pseudomonadati</taxon>
        <taxon>Bdellovibrionota</taxon>
        <taxon>Bdellovibrionia</taxon>
        <taxon>Bdellovibrionales</taxon>
        <taxon>Pseudobdellovibrionaceae</taxon>
        <taxon>Micavibrio</taxon>
    </lineage>
</organism>
<keyword evidence="1" id="KW-0732">Signal</keyword>
<protein>
    <recommendedName>
        <fullName evidence="4">Chalcone isomerase domain-containing protein</fullName>
    </recommendedName>
</protein>
<dbReference type="Proteomes" id="UP000249739">
    <property type="component" value="Unassembled WGS sequence"/>
</dbReference>
<evidence type="ECO:0008006" key="4">
    <source>
        <dbReference type="Google" id="ProtNLM"/>
    </source>
</evidence>
<proteinExistence type="predicted"/>
<comment type="caution">
    <text evidence="2">The sequence shown here is derived from an EMBL/GenBank/DDBJ whole genome shotgun (WGS) entry which is preliminary data.</text>
</comment>
<reference evidence="2 3" key="1">
    <citation type="submission" date="2017-08" db="EMBL/GenBank/DDBJ databases">
        <title>Infants hospitalized years apart are colonized by the same room-sourced microbial strains.</title>
        <authorList>
            <person name="Brooks B."/>
            <person name="Olm M.R."/>
            <person name="Firek B.A."/>
            <person name="Baker R."/>
            <person name="Thomas B.C."/>
            <person name="Morowitz M.J."/>
            <person name="Banfield J.F."/>
        </authorList>
    </citation>
    <scope>NUCLEOTIDE SEQUENCE [LARGE SCALE GENOMIC DNA]</scope>
    <source>
        <strain evidence="2">S2_006_000_R2_64</strain>
    </source>
</reference>
<sequence>MDEAGMIKKTVMPAKAGISLSFFREIPACAGMTLILLLANPAQAAPFTYTSPNCDFTAAFPEKPFIEKKCVADKCEEIATFVHTIDSSAVNFRLSCHKVDPKDISLLTPDDLKKRLSALIKEAGLMPYAADAAIIKDGIKTSIAMATGRRGEQDVIYTGQMWVGKNSILTMEGEMTGPENQKINDMYGDILKDVQIRKTP</sequence>
<dbReference type="AlphaFoldDB" id="A0A2W5HG71"/>
<evidence type="ECO:0000256" key="1">
    <source>
        <dbReference type="SAM" id="SignalP"/>
    </source>
</evidence>
<feature type="chain" id="PRO_5016044143" description="Chalcone isomerase domain-containing protein" evidence="1">
    <location>
        <begin position="45"/>
        <end position="200"/>
    </location>
</feature>